<dbReference type="EMBL" id="SWLB01000020">
    <property type="protein sequence ID" value="KAF3325474.1"/>
    <property type="molecule type" value="Genomic_DNA"/>
</dbReference>
<reference evidence="1" key="1">
    <citation type="submission" date="2020-01" db="EMBL/GenBank/DDBJ databases">
        <title>Genome sequence of Kobresia littledalei, the first chromosome-level genome in the family Cyperaceae.</title>
        <authorList>
            <person name="Qu G."/>
        </authorList>
    </citation>
    <scope>NUCLEOTIDE SEQUENCE</scope>
    <source>
        <strain evidence="1">C.B.Clarke</strain>
        <tissue evidence="1">Leaf</tissue>
    </source>
</reference>
<dbReference type="Proteomes" id="UP000623129">
    <property type="component" value="Unassembled WGS sequence"/>
</dbReference>
<protein>
    <submittedName>
        <fullName evidence="1">Peptide transporter PTR2</fullName>
    </submittedName>
</protein>
<proteinExistence type="predicted"/>
<dbReference type="AlphaFoldDB" id="A0A833QUE8"/>
<name>A0A833QUE8_9POAL</name>
<keyword evidence="2" id="KW-1185">Reference proteome</keyword>
<sequence length="140" mass="15372">MWSLATSLSWTSLALGYYLSSILAKIVNVVTGKGSLFHGLGDACLKIGFSGIPKALQDLKDSALQDPLLPIAQDKPIKECGMDGFLKEKGLSFTVSEIEDKKRSFEANPSEPIDDSVLLLRSRMHRAADYKRKKVVKDNS</sequence>
<evidence type="ECO:0000313" key="1">
    <source>
        <dbReference type="EMBL" id="KAF3325474.1"/>
    </source>
</evidence>
<comment type="caution">
    <text evidence="1">The sequence shown here is derived from an EMBL/GenBank/DDBJ whole genome shotgun (WGS) entry which is preliminary data.</text>
</comment>
<organism evidence="1 2">
    <name type="scientific">Carex littledalei</name>
    <dbReference type="NCBI Taxonomy" id="544730"/>
    <lineage>
        <taxon>Eukaryota</taxon>
        <taxon>Viridiplantae</taxon>
        <taxon>Streptophyta</taxon>
        <taxon>Embryophyta</taxon>
        <taxon>Tracheophyta</taxon>
        <taxon>Spermatophyta</taxon>
        <taxon>Magnoliopsida</taxon>
        <taxon>Liliopsida</taxon>
        <taxon>Poales</taxon>
        <taxon>Cyperaceae</taxon>
        <taxon>Cyperoideae</taxon>
        <taxon>Cariceae</taxon>
        <taxon>Carex</taxon>
        <taxon>Carex subgen. Euthyceras</taxon>
    </lineage>
</organism>
<dbReference type="OrthoDB" id="6270329at2759"/>
<evidence type="ECO:0000313" key="2">
    <source>
        <dbReference type="Proteomes" id="UP000623129"/>
    </source>
</evidence>
<accession>A0A833QUE8</accession>
<gene>
    <name evidence="1" type="ORF">FCM35_KLT10545</name>
</gene>